<accession>A0A5K7ZQP2</accession>
<dbReference type="EMBL" id="AP021876">
    <property type="protein sequence ID" value="BBO79783.1"/>
    <property type="molecule type" value="Genomic_DNA"/>
</dbReference>
<reference evidence="2 3" key="1">
    <citation type="submission" date="2019-11" db="EMBL/GenBank/DDBJ databases">
        <title>Comparative genomics of hydrocarbon-degrading Desulfosarcina strains.</title>
        <authorList>
            <person name="Watanabe M."/>
            <person name="Kojima H."/>
            <person name="Fukui M."/>
        </authorList>
    </citation>
    <scope>NUCLEOTIDE SEQUENCE [LARGE SCALE GENOMIC DNA]</scope>
    <source>
        <strain evidence="2 3">28bB2T</strain>
    </source>
</reference>
<gene>
    <name evidence="2" type="ORF">DSCO28_03490</name>
</gene>
<dbReference type="RefSeq" id="WP_155320892.1">
    <property type="nucleotide sequence ID" value="NZ_AP021876.1"/>
</dbReference>
<dbReference type="Proteomes" id="UP000425960">
    <property type="component" value="Chromosome"/>
</dbReference>
<dbReference type="AlphaFoldDB" id="A0A5K7ZQP2"/>
<proteinExistence type="predicted"/>
<evidence type="ECO:0000313" key="2">
    <source>
        <dbReference type="EMBL" id="BBO79783.1"/>
    </source>
</evidence>
<evidence type="ECO:0000259" key="1">
    <source>
        <dbReference type="Pfam" id="PF13524"/>
    </source>
</evidence>
<dbReference type="Pfam" id="PF13524">
    <property type="entry name" value="Glyco_trans_1_2"/>
    <property type="match status" value="1"/>
</dbReference>
<sequence length="319" mass="36309">MKILFVCHPYPNYVPDLLLHGLRTLMGTDVVDYPRKNCLYSGVIGLGICSDDLLCKGWFPEDAGRIDRDDIQSKLKNGFFDYVVCDLRAISFLRSIVDQTSQKVVLIDGEDKPAYIPPGPYVVCRRETDGTDYSIPLPMALPPYIFKWISKYDHSEKRYSIGFLGSSGGDGQRKAIIDTIQETFPDSLLQATLVPSKAAPNPDGRLSREDYYRNLQQCKIVLSLSGEGHDTFRFWENAAVNAVHLSSQSPLFIPNDFQTDQEIVRFASIPQLKQIIETILDHSDQYQSLATRGRAKLLRYHMTQHRAEYFMDRIRIAFA</sequence>
<feature type="domain" description="Spore protein YkvP/CgeB glycosyl transferase-like" evidence="1">
    <location>
        <begin position="204"/>
        <end position="312"/>
    </location>
</feature>
<evidence type="ECO:0000313" key="3">
    <source>
        <dbReference type="Proteomes" id="UP000425960"/>
    </source>
</evidence>
<dbReference type="KEGG" id="dov:DSCO28_03490"/>
<protein>
    <recommendedName>
        <fullName evidence="1">Spore protein YkvP/CgeB glycosyl transferase-like domain-containing protein</fullName>
    </recommendedName>
</protein>
<organism evidence="2 3">
    <name type="scientific">Desulfosarcina ovata subsp. sediminis</name>
    <dbReference type="NCBI Taxonomy" id="885957"/>
    <lineage>
        <taxon>Bacteria</taxon>
        <taxon>Pseudomonadati</taxon>
        <taxon>Thermodesulfobacteriota</taxon>
        <taxon>Desulfobacteria</taxon>
        <taxon>Desulfobacterales</taxon>
        <taxon>Desulfosarcinaceae</taxon>
        <taxon>Desulfosarcina</taxon>
    </lineage>
</organism>
<name>A0A5K7ZQP2_9BACT</name>
<dbReference type="InterPro" id="IPR055259">
    <property type="entry name" value="YkvP/CgeB_Glyco_trans-like"/>
</dbReference>